<dbReference type="Proteomes" id="UP000231990">
    <property type="component" value="Unassembled WGS sequence"/>
</dbReference>
<name>A0A2M9ZN00_9LEPT</name>
<reference evidence="1 2" key="1">
    <citation type="submission" date="2017-07" db="EMBL/GenBank/DDBJ databases">
        <title>Leptospira spp. isolated from tropical soils.</title>
        <authorList>
            <person name="Thibeaux R."/>
            <person name="Iraola G."/>
            <person name="Ferres I."/>
            <person name="Bierque E."/>
            <person name="Girault D."/>
            <person name="Soupe-Gilbert M.-E."/>
            <person name="Picardeau M."/>
            <person name="Goarant C."/>
        </authorList>
    </citation>
    <scope>NUCLEOTIDE SEQUENCE [LARGE SCALE GENOMIC DNA]</scope>
    <source>
        <strain evidence="1 2">FH1-B-B1</strain>
    </source>
</reference>
<comment type="caution">
    <text evidence="1">The sequence shown here is derived from an EMBL/GenBank/DDBJ whole genome shotgun (WGS) entry which is preliminary data.</text>
</comment>
<accession>A0A2M9ZN00</accession>
<protein>
    <recommendedName>
        <fullName evidence="3">RNA polymerase subunit sigma-70</fullName>
    </recommendedName>
</protein>
<evidence type="ECO:0000313" key="2">
    <source>
        <dbReference type="Proteomes" id="UP000231990"/>
    </source>
</evidence>
<dbReference type="EMBL" id="NPDZ01000004">
    <property type="protein sequence ID" value="PJZ73427.1"/>
    <property type="molecule type" value="Genomic_DNA"/>
</dbReference>
<evidence type="ECO:0000313" key="1">
    <source>
        <dbReference type="EMBL" id="PJZ73427.1"/>
    </source>
</evidence>
<sequence>MHKYLGRDQELVRAAQEYFNSGNSELFIKEVWEWARDLAQKKYQMDEDSSSEVVLSLVQRADRCLDIFKEGKYNNLGAFLNVYIKHLIWNQRKKSSQQKILYIDKFPEFGYVPEFESRIVEEDDRIILLIHDLLTELEMGYSIVVKLRHHIRMNLKELRYLYRIPGNSIQSIRTQFKKNELERQSVRIQRRKILDRIQSLNAKITGTNLVKIESLKIRKLEMGRKLERKNQDLSFRKVANLLRSNENAVRKVYFDAIRILKSKLAQEKTFVRKAA</sequence>
<organism evidence="1 2">
    <name type="scientific">Leptospira perolatii</name>
    <dbReference type="NCBI Taxonomy" id="2023191"/>
    <lineage>
        <taxon>Bacteria</taxon>
        <taxon>Pseudomonadati</taxon>
        <taxon>Spirochaetota</taxon>
        <taxon>Spirochaetia</taxon>
        <taxon>Leptospirales</taxon>
        <taxon>Leptospiraceae</taxon>
        <taxon>Leptospira</taxon>
    </lineage>
</organism>
<dbReference type="RefSeq" id="WP_100734083.1">
    <property type="nucleotide sequence ID" value="NZ_NPDZ01000004.1"/>
</dbReference>
<evidence type="ECO:0008006" key="3">
    <source>
        <dbReference type="Google" id="ProtNLM"/>
    </source>
</evidence>
<dbReference type="AlphaFoldDB" id="A0A2M9ZN00"/>
<gene>
    <name evidence="1" type="ORF">CH373_07845</name>
</gene>
<proteinExistence type="predicted"/>